<evidence type="ECO:0000259" key="8">
    <source>
        <dbReference type="PROSITE" id="PS50003"/>
    </source>
</evidence>
<dbReference type="PROSITE" id="PS50003">
    <property type="entry name" value="PH_DOMAIN"/>
    <property type="match status" value="1"/>
</dbReference>
<evidence type="ECO:0000313" key="12">
    <source>
        <dbReference type="Proteomes" id="UP000694700"/>
    </source>
</evidence>
<dbReference type="InterPro" id="IPR011993">
    <property type="entry name" value="PH-like_dom_sf"/>
</dbReference>
<dbReference type="InterPro" id="IPR055251">
    <property type="entry name" value="SOS1_NGEF_PH"/>
</dbReference>
<evidence type="ECO:0000256" key="4">
    <source>
        <dbReference type="ARBA" id="ARBA00049987"/>
    </source>
</evidence>
<dbReference type="SUPFAM" id="SSF50044">
    <property type="entry name" value="SH3-domain"/>
    <property type="match status" value="1"/>
</dbReference>
<dbReference type="InterPro" id="IPR056466">
    <property type="entry name" value="Spectrin_DBS"/>
</dbReference>
<dbReference type="PROSITE" id="PS00741">
    <property type="entry name" value="DH_1"/>
    <property type="match status" value="1"/>
</dbReference>
<keyword evidence="1 5" id="KW-0728">SH3 domain</keyword>
<feature type="region of interest" description="Disordered" evidence="6">
    <location>
        <begin position="941"/>
        <end position="1012"/>
    </location>
</feature>
<dbReference type="InterPro" id="IPR035899">
    <property type="entry name" value="DBL_dom_sf"/>
</dbReference>
<dbReference type="Gene3D" id="1.20.58.60">
    <property type="match status" value="1"/>
</dbReference>
<dbReference type="CDD" id="cd00160">
    <property type="entry name" value="RhoGEF"/>
    <property type="match status" value="1"/>
</dbReference>
<dbReference type="AlphaFoldDB" id="A0A8C1VY23"/>
<dbReference type="InterPro" id="IPR035534">
    <property type="entry name" value="DBS_PH"/>
</dbReference>
<evidence type="ECO:0000259" key="7">
    <source>
        <dbReference type="PROSITE" id="PS50002"/>
    </source>
</evidence>
<sequence>MAVSNCCPVTLSLLIDEIMQQESSPLCAADISPDLRKQFAFLSGGRGQNGSPIIIFPEYPAFGELEEQEFHNVLTYLTSIPSVCSTGVGFILVIDRRQDRWASVKGTLLRIAGSFPGNLQLVLVLRPTALFQRTISDIFFKLNKDEFKMKVPVIMLSSVTELHSYIDRTQLTQELGGTQEYCHEKWISHRTAIEGFALMVKKTAQTLQSFGTELAETELPNDVEATSNLLTVHTDKKDKMKEDLRIALCQGSRLLESINEPLVKDPDYTMNQDELENLATVQRLLGQLDETETAFDDFWDKHQTKLEQCLQLRHFEQNFREVRAHLDMVYDRLSGFSEVGISPAHVEHILKELNNHEERACVLDRALTLACDADQLIEASHYAVDSILPKCSELRAVCEEISSILKAKKAYLLKAMELHQCLEKATKWCDDGIYLLASQPVDKCQSQDGAESALQEIERFLETANQHKLTDLSGIWRDYESVLTQDFRVDKVFQKQLSMQEMFEKRRVSLKKLAAKQTRPVQPVAPRPEAIIKSPISSEVVDDFNSSTFAAFEIDVLQRGKAEPEMHSGEIHLQNDGSRHPSVSDEEENFAVLRRHVMNELLETERAYVEELLCVLEGYGAEMDNPAMANLIPNTLLHKKDILFGNMPEIYQFHKKTFLRELEAYTDYPELVGRCFLERMTDLQIYEKYCQNKPRSESLWRQCSDCVFFQECQKKLEHKLGLDSYLLKPVQRITKYQLLLKELLKYSKGCEGEDDLQEALSSILGILKAVNDSMHLIAITGYEGNLSDLGRLMMQGSFSVWTEHKKGHAKVKDLARFKPMQRHLFLHEKALLFCKKREENGEGYEKAPSYSFKHSLSMTAVGITENAKGDNKKFEIWCNSREEVFIVQAPTPEIKTAWVNEIRKVLTGQLKAYRGEINETVTSPNTERAAVAKKRFTLQGFSNLKSQKGSSPPSPDHKTKRHEIKSDPTPFGFRGFSKASLSVDASEENDGYSSAEDPMNSDPEDEGGKKLSPGRYVVVADHDKNGPQELTVKSGDSVQLVREGDDGRWFVCNLRTNKEGWVPAANLLTLIGESKSSQSLSSSEGSGSGNLSTSSSCSETYTSFSDIKA</sequence>
<dbReference type="SMART" id="SM00233">
    <property type="entry name" value="PH"/>
    <property type="match status" value="1"/>
</dbReference>
<dbReference type="Pfam" id="PF13716">
    <property type="entry name" value="CRAL_TRIO_2"/>
    <property type="match status" value="1"/>
</dbReference>
<dbReference type="PANTHER" id="PTHR22826:SF115">
    <property type="entry name" value="GUANINE NUCLEOTIDE EXCHANGE FACTOR DBS"/>
    <property type="match status" value="1"/>
</dbReference>
<name>A0A8C1VY23_CYPCA</name>
<dbReference type="GO" id="GO:0005737">
    <property type="term" value="C:cytoplasm"/>
    <property type="evidence" value="ECO:0007669"/>
    <property type="project" value="TreeGrafter"/>
</dbReference>
<dbReference type="CDD" id="cd11857">
    <property type="entry name" value="SH3_DBS"/>
    <property type="match status" value="1"/>
</dbReference>
<dbReference type="GO" id="GO:0005085">
    <property type="term" value="F:guanyl-nucleotide exchange factor activity"/>
    <property type="evidence" value="ECO:0007669"/>
    <property type="project" value="UniProtKB-KW"/>
</dbReference>
<evidence type="ECO:0000256" key="2">
    <source>
        <dbReference type="ARBA" id="ARBA00022553"/>
    </source>
</evidence>
<dbReference type="InterPro" id="IPR001849">
    <property type="entry name" value="PH_domain"/>
</dbReference>
<dbReference type="InterPro" id="IPR036865">
    <property type="entry name" value="CRAL-TRIO_dom_sf"/>
</dbReference>
<dbReference type="GO" id="GO:0035556">
    <property type="term" value="P:intracellular signal transduction"/>
    <property type="evidence" value="ECO:0007669"/>
    <property type="project" value="InterPro"/>
</dbReference>
<feature type="domain" description="SH3" evidence="7">
    <location>
        <begin position="1011"/>
        <end position="1072"/>
    </location>
</feature>
<dbReference type="FunFam" id="2.30.29.30:FF:000078">
    <property type="entry name" value="Guanine nucleotide exchange factor DBS"/>
    <property type="match status" value="1"/>
</dbReference>
<organism evidence="11 12">
    <name type="scientific">Cyprinus carpio</name>
    <name type="common">Common carp</name>
    <dbReference type="NCBI Taxonomy" id="7962"/>
    <lineage>
        <taxon>Eukaryota</taxon>
        <taxon>Metazoa</taxon>
        <taxon>Chordata</taxon>
        <taxon>Craniata</taxon>
        <taxon>Vertebrata</taxon>
        <taxon>Euteleostomi</taxon>
        <taxon>Actinopterygii</taxon>
        <taxon>Neopterygii</taxon>
        <taxon>Teleostei</taxon>
        <taxon>Ostariophysi</taxon>
        <taxon>Cypriniformes</taxon>
        <taxon>Cyprinidae</taxon>
        <taxon>Cyprininae</taxon>
        <taxon>Cyprinus</taxon>
    </lineage>
</organism>
<dbReference type="Pfam" id="PF00018">
    <property type="entry name" value="SH3_1"/>
    <property type="match status" value="1"/>
</dbReference>
<dbReference type="Proteomes" id="UP000694700">
    <property type="component" value="Unplaced"/>
</dbReference>
<evidence type="ECO:0000313" key="11">
    <source>
        <dbReference type="Ensembl" id="ENSCCRP00015057952.1"/>
    </source>
</evidence>
<dbReference type="Gene3D" id="1.20.900.10">
    <property type="entry name" value="Dbl homology (DH) domain"/>
    <property type="match status" value="1"/>
</dbReference>
<dbReference type="PROSITE" id="PS50002">
    <property type="entry name" value="SH3"/>
    <property type="match status" value="1"/>
</dbReference>
<dbReference type="InterPro" id="IPR001251">
    <property type="entry name" value="CRAL-TRIO_dom"/>
</dbReference>
<dbReference type="SMART" id="SM00325">
    <property type="entry name" value="RhoGEF"/>
    <property type="match status" value="1"/>
</dbReference>
<dbReference type="SUPFAM" id="SSF46966">
    <property type="entry name" value="Spectrin repeat"/>
    <property type="match status" value="1"/>
</dbReference>
<feature type="domain" description="CRAL-TRIO" evidence="10">
    <location>
        <begin position="11"/>
        <end position="183"/>
    </location>
</feature>
<feature type="compositionally biased region" description="Polar residues" evidence="6">
    <location>
        <begin position="941"/>
        <end position="951"/>
    </location>
</feature>
<dbReference type="InterPro" id="IPR000219">
    <property type="entry name" value="DH_dom"/>
</dbReference>
<dbReference type="SMART" id="SM00516">
    <property type="entry name" value="SEC14"/>
    <property type="match status" value="1"/>
</dbReference>
<dbReference type="InterPro" id="IPR035532">
    <property type="entry name" value="DBS_SH3"/>
</dbReference>
<evidence type="ECO:0000256" key="3">
    <source>
        <dbReference type="ARBA" id="ARBA00022658"/>
    </source>
</evidence>
<dbReference type="GO" id="GO:0035025">
    <property type="term" value="P:positive regulation of Rho protein signal transduction"/>
    <property type="evidence" value="ECO:0007669"/>
    <property type="project" value="TreeGrafter"/>
</dbReference>
<keyword evidence="3" id="KW-0344">Guanine-nucleotide releasing factor</keyword>
<dbReference type="InterPro" id="IPR001331">
    <property type="entry name" value="GDS_CDC24_CS"/>
</dbReference>
<dbReference type="SUPFAM" id="SSF52087">
    <property type="entry name" value="CRAL/TRIO domain"/>
    <property type="match status" value="1"/>
</dbReference>
<dbReference type="Ensembl" id="ENSCCRT00015059861.1">
    <property type="protein sequence ID" value="ENSCCRP00015057952.1"/>
    <property type="gene ID" value="ENSCCRG00015023782.1"/>
</dbReference>
<dbReference type="SUPFAM" id="SSF50729">
    <property type="entry name" value="PH domain-like"/>
    <property type="match status" value="1"/>
</dbReference>
<dbReference type="InterPro" id="IPR036028">
    <property type="entry name" value="SH3-like_dom_sf"/>
</dbReference>
<dbReference type="SMART" id="SM00326">
    <property type="entry name" value="SH3"/>
    <property type="match status" value="1"/>
</dbReference>
<reference evidence="11" key="1">
    <citation type="submission" date="2025-08" db="UniProtKB">
        <authorList>
            <consortium name="Ensembl"/>
        </authorList>
    </citation>
    <scope>IDENTIFICATION</scope>
</reference>
<dbReference type="Pfam" id="PF23289">
    <property type="entry name" value="Spectrin_5"/>
    <property type="match status" value="1"/>
</dbReference>
<evidence type="ECO:0000259" key="9">
    <source>
        <dbReference type="PROSITE" id="PS50010"/>
    </source>
</evidence>
<accession>A0A8C1VY23</accession>
<keyword evidence="2" id="KW-0597">Phosphoprotein</keyword>
<feature type="domain" description="PH" evidence="8">
    <location>
        <begin position="791"/>
        <end position="907"/>
    </location>
</feature>
<dbReference type="InterPro" id="IPR001452">
    <property type="entry name" value="SH3_domain"/>
</dbReference>
<proteinExistence type="inferred from homology"/>
<evidence type="ECO:0000256" key="1">
    <source>
        <dbReference type="ARBA" id="ARBA00022443"/>
    </source>
</evidence>
<dbReference type="CDD" id="cd01227">
    <property type="entry name" value="PH_Dbs"/>
    <property type="match status" value="1"/>
</dbReference>
<feature type="region of interest" description="Disordered" evidence="6">
    <location>
        <begin position="1074"/>
        <end position="1109"/>
    </location>
</feature>
<dbReference type="Pfam" id="PF00621">
    <property type="entry name" value="RhoGEF"/>
    <property type="match status" value="1"/>
</dbReference>
<evidence type="ECO:0000259" key="10">
    <source>
        <dbReference type="PROSITE" id="PS50191"/>
    </source>
</evidence>
<evidence type="ECO:0000256" key="5">
    <source>
        <dbReference type="PROSITE-ProRule" id="PRU00192"/>
    </source>
</evidence>
<dbReference type="CDD" id="cd00170">
    <property type="entry name" value="SEC14"/>
    <property type="match status" value="1"/>
</dbReference>
<dbReference type="Gene3D" id="2.30.30.40">
    <property type="entry name" value="SH3 Domains"/>
    <property type="match status" value="1"/>
</dbReference>
<dbReference type="Gene3D" id="2.30.29.30">
    <property type="entry name" value="Pleckstrin-homology domain (PH domain)/Phosphotyrosine-binding domain (PTB)"/>
    <property type="match status" value="1"/>
</dbReference>
<dbReference type="InterPro" id="IPR051336">
    <property type="entry name" value="RhoGEF_Guanine_NuclExch_SF"/>
</dbReference>
<dbReference type="SUPFAM" id="SSF48065">
    <property type="entry name" value="DBL homology domain (DH-domain)"/>
    <property type="match status" value="1"/>
</dbReference>
<dbReference type="Pfam" id="PF22697">
    <property type="entry name" value="SOS1_NGEF_PH"/>
    <property type="match status" value="1"/>
</dbReference>
<evidence type="ECO:0000256" key="6">
    <source>
        <dbReference type="SAM" id="MobiDB-lite"/>
    </source>
</evidence>
<dbReference type="PROSITE" id="PS50010">
    <property type="entry name" value="DH_2"/>
    <property type="match status" value="1"/>
</dbReference>
<dbReference type="PROSITE" id="PS50191">
    <property type="entry name" value="CRAL_TRIO"/>
    <property type="match status" value="1"/>
</dbReference>
<protein>
    <submittedName>
        <fullName evidence="11">Mcf.2 cell line derived transforming sequence-like a</fullName>
    </submittedName>
</protein>
<feature type="domain" description="DH" evidence="9">
    <location>
        <begin position="593"/>
        <end position="773"/>
    </location>
</feature>
<dbReference type="PANTHER" id="PTHR22826">
    <property type="entry name" value="RHO GUANINE EXCHANGE FACTOR-RELATED"/>
    <property type="match status" value="1"/>
</dbReference>
<comment type="similarity">
    <text evidence="4">Belongs to the MCF2 family.</text>
</comment>